<protein>
    <submittedName>
        <fullName evidence="2">Uncharacterized protein</fullName>
    </submittedName>
</protein>
<organism evidence="2 3">
    <name type="scientific">Handelsmanbacteria sp. (strain RIFCSPLOWO2_12_FULL_64_10)</name>
    <dbReference type="NCBI Taxonomy" id="1817868"/>
    <lineage>
        <taxon>Bacteria</taxon>
        <taxon>Candidatus Handelsmaniibacteriota</taxon>
    </lineage>
</organism>
<evidence type="ECO:0000256" key="1">
    <source>
        <dbReference type="SAM" id="Phobius"/>
    </source>
</evidence>
<gene>
    <name evidence="2" type="ORF">A3F84_20570</name>
</gene>
<feature type="transmembrane region" description="Helical" evidence="1">
    <location>
        <begin position="12"/>
        <end position="28"/>
    </location>
</feature>
<proteinExistence type="predicted"/>
<dbReference type="Proteomes" id="UP000178606">
    <property type="component" value="Unassembled WGS sequence"/>
</dbReference>
<keyword evidence="1" id="KW-1133">Transmembrane helix</keyword>
<dbReference type="AlphaFoldDB" id="A0A1F6C9W0"/>
<evidence type="ECO:0000313" key="3">
    <source>
        <dbReference type="Proteomes" id="UP000178606"/>
    </source>
</evidence>
<comment type="caution">
    <text evidence="2">The sequence shown here is derived from an EMBL/GenBank/DDBJ whole genome shotgun (WGS) entry which is preliminary data.</text>
</comment>
<sequence>MDTRTRRRQVIAEDVFIILSILALWPSILGWDHMVYDLLKYGALAGLVLIFIRRLKRYKDRE</sequence>
<dbReference type="EMBL" id="MFKF01000355">
    <property type="protein sequence ID" value="OGG45935.1"/>
    <property type="molecule type" value="Genomic_DNA"/>
</dbReference>
<keyword evidence="1" id="KW-0472">Membrane</keyword>
<feature type="transmembrane region" description="Helical" evidence="1">
    <location>
        <begin position="34"/>
        <end position="52"/>
    </location>
</feature>
<accession>A0A1F6C9W0</accession>
<keyword evidence="1" id="KW-0812">Transmembrane</keyword>
<reference evidence="2 3" key="1">
    <citation type="journal article" date="2016" name="Nat. Commun.">
        <title>Thousands of microbial genomes shed light on interconnected biogeochemical processes in an aquifer system.</title>
        <authorList>
            <person name="Anantharaman K."/>
            <person name="Brown C.T."/>
            <person name="Hug L.A."/>
            <person name="Sharon I."/>
            <person name="Castelle C.J."/>
            <person name="Probst A.J."/>
            <person name="Thomas B.C."/>
            <person name="Singh A."/>
            <person name="Wilkins M.J."/>
            <person name="Karaoz U."/>
            <person name="Brodie E.L."/>
            <person name="Williams K.H."/>
            <person name="Hubbard S.S."/>
            <person name="Banfield J.F."/>
        </authorList>
    </citation>
    <scope>NUCLEOTIDE SEQUENCE [LARGE SCALE GENOMIC DNA]</scope>
    <source>
        <strain evidence="3">RIFCSPLOWO2_12_FULL_64_10</strain>
    </source>
</reference>
<evidence type="ECO:0000313" key="2">
    <source>
        <dbReference type="EMBL" id="OGG45935.1"/>
    </source>
</evidence>
<name>A0A1F6C9W0_HANXR</name>